<dbReference type="Proteomes" id="UP001142393">
    <property type="component" value="Unassembled WGS sequence"/>
</dbReference>
<organism evidence="2 3">
    <name type="scientific">Lentinula detonsa</name>
    <dbReference type="NCBI Taxonomy" id="2804962"/>
    <lineage>
        <taxon>Eukaryota</taxon>
        <taxon>Fungi</taxon>
        <taxon>Dikarya</taxon>
        <taxon>Basidiomycota</taxon>
        <taxon>Agaricomycotina</taxon>
        <taxon>Agaricomycetes</taxon>
        <taxon>Agaricomycetidae</taxon>
        <taxon>Agaricales</taxon>
        <taxon>Marasmiineae</taxon>
        <taxon>Omphalotaceae</taxon>
        <taxon>Lentinula</taxon>
    </lineage>
</organism>
<proteinExistence type="predicted"/>
<comment type="caution">
    <text evidence="2">The sequence shown here is derived from an EMBL/GenBank/DDBJ whole genome shotgun (WGS) entry which is preliminary data.</text>
</comment>
<reference evidence="2 3" key="1">
    <citation type="journal article" date="2023" name="Proc. Natl. Acad. Sci. U.S.A.">
        <title>A global phylogenomic analysis of the shiitake genus Lentinula.</title>
        <authorList>
            <person name="Sierra-Patev S."/>
            <person name="Min B."/>
            <person name="Naranjo-Ortiz M."/>
            <person name="Looney B."/>
            <person name="Konkel Z."/>
            <person name="Slot J.C."/>
            <person name="Sakamoto Y."/>
            <person name="Steenwyk J.L."/>
            <person name="Rokas A."/>
            <person name="Carro J."/>
            <person name="Camarero S."/>
            <person name="Ferreira P."/>
            <person name="Molpeceres G."/>
            <person name="Ruiz-Duenas F.J."/>
            <person name="Serrano A."/>
            <person name="Henrissat B."/>
            <person name="Drula E."/>
            <person name="Hughes K.W."/>
            <person name="Mata J.L."/>
            <person name="Ishikawa N.K."/>
            <person name="Vargas-Isla R."/>
            <person name="Ushijima S."/>
            <person name="Smith C.A."/>
            <person name="Donoghue J."/>
            <person name="Ahrendt S."/>
            <person name="Andreopoulos W."/>
            <person name="He G."/>
            <person name="LaButti K."/>
            <person name="Lipzen A."/>
            <person name="Ng V."/>
            <person name="Riley R."/>
            <person name="Sandor L."/>
            <person name="Barry K."/>
            <person name="Martinez A.T."/>
            <person name="Xiao Y."/>
            <person name="Gibbons J.G."/>
            <person name="Terashima K."/>
            <person name="Grigoriev I.V."/>
            <person name="Hibbett D."/>
        </authorList>
    </citation>
    <scope>NUCLEOTIDE SEQUENCE [LARGE SCALE GENOMIC DNA]</scope>
    <source>
        <strain evidence="2 3">TFB7810</strain>
    </source>
</reference>
<feature type="region of interest" description="Disordered" evidence="1">
    <location>
        <begin position="1"/>
        <end position="42"/>
    </location>
</feature>
<dbReference type="EMBL" id="JANVFU010000001">
    <property type="protein sequence ID" value="KAJ3750081.1"/>
    <property type="molecule type" value="Genomic_DNA"/>
</dbReference>
<dbReference type="AlphaFoldDB" id="A0A9W8U2A6"/>
<sequence>MVGPIRQSSSSLRYHPYRRKTPLSGQENHHVRVPRSRGDTEDVDMVDVPHERTIVTTITVMSWMSPFINAVFVVGSHCTVRFSIHRATTLPGISATESSPEGRVSPHWILECRESLAQYALSAHYHHQALNEGLRQGGLQFKELKISVQISSWSYYVIVDISDSKVWFVVKTADMNDIATRAQLKSPIVAIWLGEHWKRLIPTITDMTAAFAVGREVKTQRIIPIERE</sequence>
<gene>
    <name evidence="2" type="ORF">DFH05DRAFT_1455186</name>
</gene>
<evidence type="ECO:0000313" key="3">
    <source>
        <dbReference type="Proteomes" id="UP001142393"/>
    </source>
</evidence>
<feature type="compositionally biased region" description="Polar residues" evidence="1">
    <location>
        <begin position="1"/>
        <end position="12"/>
    </location>
</feature>
<name>A0A9W8U2A6_9AGAR</name>
<keyword evidence="3" id="KW-1185">Reference proteome</keyword>
<evidence type="ECO:0000313" key="2">
    <source>
        <dbReference type="EMBL" id="KAJ3750081.1"/>
    </source>
</evidence>
<protein>
    <submittedName>
        <fullName evidence="2">Uncharacterized protein</fullName>
    </submittedName>
</protein>
<evidence type="ECO:0000256" key="1">
    <source>
        <dbReference type="SAM" id="MobiDB-lite"/>
    </source>
</evidence>
<accession>A0A9W8U2A6</accession>